<evidence type="ECO:0000313" key="1">
    <source>
        <dbReference type="EMBL" id="TDC49984.1"/>
    </source>
</evidence>
<dbReference type="AlphaFoldDB" id="A0A4R4RKR3"/>
<comment type="caution">
    <text evidence="1">The sequence shown here is derived from an EMBL/GenBank/DDBJ whole genome shotgun (WGS) entry which is preliminary data.</text>
</comment>
<reference evidence="1 2" key="1">
    <citation type="submission" date="2019-02" db="EMBL/GenBank/DDBJ databases">
        <title>Draft genome sequences of novel Actinobacteria.</title>
        <authorList>
            <person name="Sahin N."/>
            <person name="Ay H."/>
            <person name="Saygin H."/>
        </authorList>
    </citation>
    <scope>NUCLEOTIDE SEQUENCE [LARGE SCALE GENOMIC DNA]</scope>
    <source>
        <strain evidence="1 2">KC603</strain>
    </source>
</reference>
<dbReference type="Proteomes" id="UP000295621">
    <property type="component" value="Unassembled WGS sequence"/>
</dbReference>
<accession>A0A4R4RKR3</accession>
<protein>
    <submittedName>
        <fullName evidence="1">Uncharacterized protein</fullName>
    </submittedName>
</protein>
<keyword evidence="2" id="KW-1185">Reference proteome</keyword>
<dbReference type="OrthoDB" id="9793302at2"/>
<gene>
    <name evidence="1" type="ORF">E1212_16295</name>
</gene>
<dbReference type="EMBL" id="SMKL01000035">
    <property type="protein sequence ID" value="TDC49984.1"/>
    <property type="molecule type" value="Genomic_DNA"/>
</dbReference>
<proteinExistence type="predicted"/>
<sequence>MKGHVLDLGGDQVGKHRLTMRRLMLREAGHDATAVADSPVSHGKKIWSTTPLERMSKASRATCYGTAHDEPPVSLRASRGGSISVAVEAVAVGGLSAGRWDGCGAGEHREHRLGVVSWIQVWPATWRAGIVGARRPSWSEQHLRL</sequence>
<organism evidence="1 2">
    <name type="scientific">Jiangella ureilytica</name>
    <dbReference type="NCBI Taxonomy" id="2530374"/>
    <lineage>
        <taxon>Bacteria</taxon>
        <taxon>Bacillati</taxon>
        <taxon>Actinomycetota</taxon>
        <taxon>Actinomycetes</taxon>
        <taxon>Jiangellales</taxon>
        <taxon>Jiangellaceae</taxon>
        <taxon>Jiangella</taxon>
    </lineage>
</organism>
<name>A0A4R4RKR3_9ACTN</name>
<evidence type="ECO:0000313" key="2">
    <source>
        <dbReference type="Proteomes" id="UP000295621"/>
    </source>
</evidence>